<sequence length="240" mass="27599">MLNRFRAPETRNARRLARIARWNRPITSRGERLRAWINMLFADHGIFRLIYLNLHEVAPGFFRSAQPVPHQLARFAAMGGRTVVYLRGGREHGSWQLEQETCARLGLKLEEFVVRSRGAPDRAEMLAAEAFFARLEKPVLIHCKSGADRAGFVSALYMLLVEKVSADEALKQLSWRYGHFRHARTGILDAFFARYRDEGEARGLSFATWLSGHYDPQALEQDFRAGLLSEILVDKIMRRE</sequence>
<proteinExistence type="predicted"/>
<dbReference type="Proteomes" id="UP000050497">
    <property type="component" value="Unassembled WGS sequence"/>
</dbReference>
<dbReference type="OrthoDB" id="9814896at2"/>
<reference evidence="2 4" key="1">
    <citation type="submission" date="2015-09" db="EMBL/GenBank/DDBJ databases">
        <title>Identification and resolution of microdiversity through metagenomic sequencing of parallel consortia.</title>
        <authorList>
            <person name="Nelson W.C."/>
            <person name="Romine M.F."/>
            <person name="Lindemann S.R."/>
        </authorList>
    </citation>
    <scope>NUCLEOTIDE SEQUENCE [LARGE SCALE GENOMIC DNA]</scope>
    <source>
        <strain evidence="2">HL-109</strain>
    </source>
</reference>
<feature type="domain" description="Tyrosine specific protein phosphatases" evidence="1">
    <location>
        <begin position="138"/>
        <end position="173"/>
    </location>
</feature>
<dbReference type="Proteomes" id="UP000182800">
    <property type="component" value="Unassembled WGS sequence"/>
</dbReference>
<comment type="caution">
    <text evidence="2">The sequence shown here is derived from an EMBL/GenBank/DDBJ whole genome shotgun (WGS) entry which is preliminary data.</text>
</comment>
<dbReference type="GO" id="GO:0004721">
    <property type="term" value="F:phosphoprotein phosphatase activity"/>
    <property type="evidence" value="ECO:0007669"/>
    <property type="project" value="InterPro"/>
</dbReference>
<evidence type="ECO:0000259" key="1">
    <source>
        <dbReference type="PROSITE" id="PS50056"/>
    </source>
</evidence>
<organism evidence="2 4">
    <name type="scientific">Saliniramus fredricksonii</name>
    <dbReference type="NCBI Taxonomy" id="1653334"/>
    <lineage>
        <taxon>Bacteria</taxon>
        <taxon>Pseudomonadati</taxon>
        <taxon>Pseudomonadota</taxon>
        <taxon>Alphaproteobacteria</taxon>
        <taxon>Hyphomicrobiales</taxon>
        <taxon>Salinarimonadaceae</taxon>
        <taxon>Saliniramus</taxon>
    </lineage>
</organism>
<dbReference type="InterPro" id="IPR029021">
    <property type="entry name" value="Prot-tyrosine_phosphatase-like"/>
</dbReference>
<dbReference type="EMBL" id="LJSX01000004">
    <property type="protein sequence ID" value="KPQ11978.1"/>
    <property type="molecule type" value="Genomic_DNA"/>
</dbReference>
<accession>A0A0N8KEQ3</accession>
<evidence type="ECO:0000313" key="5">
    <source>
        <dbReference type="Proteomes" id="UP000182800"/>
    </source>
</evidence>
<dbReference type="InterPro" id="IPR055214">
    <property type="entry name" value="PTP-NADK"/>
</dbReference>
<dbReference type="PATRIC" id="fig|1653334.4.peg.1499"/>
<name>A0A0N8KEQ3_9HYPH</name>
<dbReference type="InterPro" id="IPR000387">
    <property type="entry name" value="Tyr_Pase_dom"/>
</dbReference>
<dbReference type="SUPFAM" id="SSF52799">
    <property type="entry name" value="(Phosphotyrosine protein) phosphatases II"/>
    <property type="match status" value="1"/>
</dbReference>
<dbReference type="AlphaFoldDB" id="A0A0N8KEQ3"/>
<dbReference type="Gene3D" id="3.90.190.10">
    <property type="entry name" value="Protein tyrosine phosphatase superfamily"/>
    <property type="match status" value="1"/>
</dbReference>
<dbReference type="PROSITE" id="PS50056">
    <property type="entry name" value="TYR_PHOSPHATASE_2"/>
    <property type="match status" value="1"/>
</dbReference>
<evidence type="ECO:0000313" key="3">
    <source>
        <dbReference type="EMBL" id="SCC81527.1"/>
    </source>
</evidence>
<dbReference type="EMBL" id="FMBM01000002">
    <property type="protein sequence ID" value="SCC81527.1"/>
    <property type="molecule type" value="Genomic_DNA"/>
</dbReference>
<dbReference type="RefSeq" id="WP_074445209.1">
    <property type="nucleotide sequence ID" value="NZ_FMBM01000002.1"/>
</dbReference>
<dbReference type="Pfam" id="PF22741">
    <property type="entry name" value="PTP-NADK"/>
    <property type="match status" value="1"/>
</dbReference>
<evidence type="ECO:0000313" key="4">
    <source>
        <dbReference type="Proteomes" id="UP000050497"/>
    </source>
</evidence>
<keyword evidence="5" id="KW-1185">Reference proteome</keyword>
<evidence type="ECO:0000313" key="2">
    <source>
        <dbReference type="EMBL" id="KPQ11978.1"/>
    </source>
</evidence>
<dbReference type="STRING" id="1653334.GA0071312_2472"/>
<gene>
    <name evidence="3" type="ORF">GA0071312_2472</name>
    <name evidence="2" type="ORF">HLUCCO17_04055</name>
</gene>
<reference evidence="3 5" key="2">
    <citation type="submission" date="2016-08" db="EMBL/GenBank/DDBJ databases">
        <authorList>
            <person name="Varghese N."/>
            <person name="Submissions Spin"/>
        </authorList>
    </citation>
    <scope>NUCLEOTIDE SEQUENCE [LARGE SCALE GENOMIC DNA]</scope>
    <source>
        <strain evidence="3 5">HL-109</strain>
    </source>
</reference>
<protein>
    <submittedName>
        <fullName evidence="2">Protein tyrosine/serine phosphatase</fullName>
    </submittedName>
</protein>